<dbReference type="AlphaFoldDB" id="A0A7W6H8D4"/>
<dbReference type="InterPro" id="IPR006531">
    <property type="entry name" value="Gp5/Vgr_OB"/>
</dbReference>
<evidence type="ECO:0000256" key="3">
    <source>
        <dbReference type="ARBA" id="ARBA00022525"/>
    </source>
</evidence>
<comment type="similarity">
    <text evidence="2">Belongs to the VgrG protein family.</text>
</comment>
<dbReference type="InterPro" id="IPR054030">
    <property type="entry name" value="Gp5_Vgr_C"/>
</dbReference>
<dbReference type="Gene3D" id="2.40.50.230">
    <property type="entry name" value="Gp5 N-terminal domain"/>
    <property type="match status" value="1"/>
</dbReference>
<evidence type="ECO:0000256" key="1">
    <source>
        <dbReference type="ARBA" id="ARBA00004613"/>
    </source>
</evidence>
<feature type="domain" description="Gp5/Type VI secretion system Vgr C-terminal trimerisation" evidence="5">
    <location>
        <begin position="480"/>
        <end position="590"/>
    </location>
</feature>
<name>A0A7W6H8D4_9HYPH</name>
<dbReference type="SUPFAM" id="SSF69255">
    <property type="entry name" value="gp5 N-terminal domain-like"/>
    <property type="match status" value="1"/>
</dbReference>
<evidence type="ECO:0000259" key="5">
    <source>
        <dbReference type="Pfam" id="PF22178"/>
    </source>
</evidence>
<proteinExistence type="inferred from homology"/>
<evidence type="ECO:0000259" key="4">
    <source>
        <dbReference type="Pfam" id="PF04717"/>
    </source>
</evidence>
<organism evidence="6 7">
    <name type="scientific">Aureimonas pseudogalii</name>
    <dbReference type="NCBI Taxonomy" id="1744844"/>
    <lineage>
        <taxon>Bacteria</taxon>
        <taxon>Pseudomonadati</taxon>
        <taxon>Pseudomonadota</taxon>
        <taxon>Alphaproteobacteria</taxon>
        <taxon>Hyphomicrobiales</taxon>
        <taxon>Aurantimonadaceae</taxon>
        <taxon>Aureimonas</taxon>
    </lineage>
</organism>
<dbReference type="SUPFAM" id="SSF69279">
    <property type="entry name" value="Phage tail proteins"/>
    <property type="match status" value="2"/>
</dbReference>
<dbReference type="NCBIfam" id="TIGR01646">
    <property type="entry name" value="vgr_GE"/>
    <property type="match status" value="1"/>
</dbReference>
<dbReference type="RefSeq" id="WP_183202259.1">
    <property type="nucleotide sequence ID" value="NZ_JACIEK010000020.1"/>
</dbReference>
<dbReference type="Proteomes" id="UP000542776">
    <property type="component" value="Unassembled WGS sequence"/>
</dbReference>
<evidence type="ECO:0000313" key="6">
    <source>
        <dbReference type="EMBL" id="MBB4000432.1"/>
    </source>
</evidence>
<comment type="subcellular location">
    <subcellularLocation>
        <location evidence="1">Secreted</location>
    </subcellularLocation>
</comment>
<dbReference type="NCBIfam" id="TIGR03361">
    <property type="entry name" value="VI_Rhs_Vgr"/>
    <property type="match status" value="1"/>
</dbReference>
<dbReference type="PANTHER" id="PTHR32305">
    <property type="match status" value="1"/>
</dbReference>
<accession>A0A7W6H8D4</accession>
<dbReference type="PANTHER" id="PTHR32305:SF15">
    <property type="entry name" value="PROTEIN RHSA-RELATED"/>
    <property type="match status" value="1"/>
</dbReference>
<dbReference type="EMBL" id="JACIEK010000020">
    <property type="protein sequence ID" value="MBB4000432.1"/>
    <property type="molecule type" value="Genomic_DNA"/>
</dbReference>
<dbReference type="Gene3D" id="2.30.110.50">
    <property type="match status" value="1"/>
</dbReference>
<dbReference type="Pfam" id="PF05954">
    <property type="entry name" value="Phage_GPD"/>
    <property type="match status" value="1"/>
</dbReference>
<evidence type="ECO:0000313" key="7">
    <source>
        <dbReference type="Proteomes" id="UP000542776"/>
    </source>
</evidence>
<feature type="domain" description="Gp5/Type VI secretion system Vgr protein OB-fold" evidence="4">
    <location>
        <begin position="396"/>
        <end position="463"/>
    </location>
</feature>
<dbReference type="InterPro" id="IPR050708">
    <property type="entry name" value="T6SS_VgrG/RHS"/>
</dbReference>
<dbReference type="Gene3D" id="4.10.220.110">
    <property type="match status" value="1"/>
</dbReference>
<dbReference type="Gene3D" id="3.55.50.10">
    <property type="entry name" value="Baseplate protein-like domains"/>
    <property type="match status" value="1"/>
</dbReference>
<dbReference type="Pfam" id="PF22178">
    <property type="entry name" value="Gp5_trimer_C"/>
    <property type="match status" value="1"/>
</dbReference>
<dbReference type="InterPro" id="IPR006533">
    <property type="entry name" value="T6SS_Vgr_RhsGE"/>
</dbReference>
<dbReference type="SUPFAM" id="SSF69349">
    <property type="entry name" value="Phage fibre proteins"/>
    <property type="match status" value="1"/>
</dbReference>
<dbReference type="Pfam" id="PF04717">
    <property type="entry name" value="Phage_base_V"/>
    <property type="match status" value="1"/>
</dbReference>
<keyword evidence="7" id="KW-1185">Reference proteome</keyword>
<protein>
    <submittedName>
        <fullName evidence="6">Type VI secretion system secreted protein VgrG</fullName>
    </submittedName>
</protein>
<reference evidence="6 7" key="1">
    <citation type="submission" date="2020-08" db="EMBL/GenBank/DDBJ databases">
        <title>Genomic Encyclopedia of Type Strains, Phase IV (KMG-IV): sequencing the most valuable type-strain genomes for metagenomic binning, comparative biology and taxonomic classification.</title>
        <authorList>
            <person name="Goeker M."/>
        </authorList>
    </citation>
    <scope>NUCLEOTIDE SEQUENCE [LARGE SCALE GENOMIC DNA]</scope>
    <source>
        <strain evidence="6 7">DSM 102238</strain>
    </source>
</reference>
<sequence>MSTVSLSQDQRWLRLQTPLGKDVVVVEEMEGREALSRLFSFHLRGMCTPTFGASDLLGQAVSLTMSRFADETRLIHGIVTGFRFGPQLRSGYRRCALDIEPTLAVLRHSSNYRIFQEKSVVDIASAILGERDVNAFRFEIVGTKTPRAYCVQFGETDLDFICRLFDEEGYFFFFEHTDGAHTLVVCDSAVKYASASGPALRHVEHSIEGERLVQSIMLHRRLTDTKWSFRQFDFAAPSTAIEGSSESSLSPTRGWEHFAYGEGAALSARQRGAATRNVDAADATIEEIEGQSTAASLVPGRKFSIESDSFAEVALADDASVSGESFVISEIEHRLIDSSFFNNKVEDDGKPVYSNRFKAIPASRTARPAIHIAKPRAHGPQTATVVGPSNSEVYTDAHGRVRVQFHWDRLGQHDEQSSCFIRVAQSWAGKGWGTQFIPRVGMEVVVHFLNGDPDQPVVTGALYNGDCTPPFALPGEMNKSGLRTRSTKTGDTTTFNELSFDDTKEKEQVLFHAQKDFRRVVENDDVVDIGHDQTRTIKNDRTTTIADGNDTLTLSKGNRSETLSQGDETLTIAQGNRTASLTKGNDALKLGSGNLSIALQGGNMTVELQAGNLSQTCAAGSVTIEALRGITLKCGQSTIEVTPQGVTIKGPMVTTQATGKAELSGLLVDVKGSGMTQINGGLVKIN</sequence>
<dbReference type="InterPro" id="IPR037026">
    <property type="entry name" value="Vgr_OB-fold_dom_sf"/>
</dbReference>
<evidence type="ECO:0000256" key="2">
    <source>
        <dbReference type="ARBA" id="ARBA00005558"/>
    </source>
</evidence>
<dbReference type="GO" id="GO:0005576">
    <property type="term" value="C:extracellular region"/>
    <property type="evidence" value="ECO:0007669"/>
    <property type="project" value="UniProtKB-SubCell"/>
</dbReference>
<keyword evidence="3" id="KW-0964">Secreted</keyword>
<dbReference type="InterPro" id="IPR017847">
    <property type="entry name" value="T6SS_RhsGE_Vgr_subset"/>
</dbReference>
<comment type="caution">
    <text evidence="6">The sequence shown here is derived from an EMBL/GenBank/DDBJ whole genome shotgun (WGS) entry which is preliminary data.</text>
</comment>
<gene>
    <name evidence="6" type="ORF">GGR04_004310</name>
</gene>